<dbReference type="EMBL" id="CP003011">
    <property type="protein sequence ID" value="AEO68426.1"/>
    <property type="molecule type" value="Genomic_DNA"/>
</dbReference>
<keyword evidence="4" id="KW-1185">Reference proteome</keyword>
<dbReference type="InterPro" id="IPR011009">
    <property type="entry name" value="Kinase-like_dom_sf"/>
</dbReference>
<dbReference type="SUPFAM" id="SSF56112">
    <property type="entry name" value="Protein kinase-like (PK-like)"/>
    <property type="match status" value="1"/>
</dbReference>
<dbReference type="SMART" id="SM00220">
    <property type="entry name" value="S_TKc"/>
    <property type="match status" value="1"/>
</dbReference>
<dbReference type="PROSITE" id="PS00108">
    <property type="entry name" value="PROTEIN_KINASE_ST"/>
    <property type="match status" value="1"/>
</dbReference>
<dbReference type="GO" id="GO:0044773">
    <property type="term" value="P:mitotic DNA damage checkpoint signaling"/>
    <property type="evidence" value="ECO:0007669"/>
    <property type="project" value="TreeGrafter"/>
</dbReference>
<name>G2R693_THETT</name>
<dbReference type="InterPro" id="IPR008271">
    <property type="entry name" value="Ser/Thr_kinase_AS"/>
</dbReference>
<dbReference type="PROSITE" id="PS50011">
    <property type="entry name" value="PROTEIN_KINASE_DOM"/>
    <property type="match status" value="1"/>
</dbReference>
<evidence type="ECO:0000313" key="3">
    <source>
        <dbReference type="EMBL" id="AEO68426.1"/>
    </source>
</evidence>
<reference evidence="3 4" key="1">
    <citation type="journal article" date="2011" name="Nat. Biotechnol.">
        <title>Comparative genomic analysis of the thermophilic biomass-degrading fungi Myceliophthora thermophila and Thielavia terrestris.</title>
        <authorList>
            <person name="Berka R.M."/>
            <person name="Grigoriev I.V."/>
            <person name="Otillar R."/>
            <person name="Salamov A."/>
            <person name="Grimwood J."/>
            <person name="Reid I."/>
            <person name="Ishmael N."/>
            <person name="John T."/>
            <person name="Darmond C."/>
            <person name="Moisan M.-C."/>
            <person name="Henrissat B."/>
            <person name="Coutinho P.M."/>
            <person name="Lombard V."/>
            <person name="Natvig D.O."/>
            <person name="Lindquist E."/>
            <person name="Schmutz J."/>
            <person name="Lucas S."/>
            <person name="Harris P."/>
            <person name="Powlowski J."/>
            <person name="Bellemare A."/>
            <person name="Taylor D."/>
            <person name="Butler G."/>
            <person name="de Vries R.P."/>
            <person name="Allijn I.E."/>
            <person name="van den Brink J."/>
            <person name="Ushinsky S."/>
            <person name="Storms R."/>
            <person name="Powell A.J."/>
            <person name="Paulsen I.T."/>
            <person name="Elbourne L.D.H."/>
            <person name="Baker S.E."/>
            <person name="Magnuson J."/>
            <person name="LaBoissiere S."/>
            <person name="Clutterbuck A.J."/>
            <person name="Martinez D."/>
            <person name="Wogulis M."/>
            <person name="de Leon A.L."/>
            <person name="Rey M.W."/>
            <person name="Tsang A."/>
        </authorList>
    </citation>
    <scope>NUCLEOTIDE SEQUENCE [LARGE SCALE GENOMIC DNA]</scope>
    <source>
        <strain evidence="4">ATCC 38088 / NRRL 8126</strain>
    </source>
</reference>
<evidence type="ECO:0000313" key="4">
    <source>
        <dbReference type="Proteomes" id="UP000008181"/>
    </source>
</evidence>
<dbReference type="KEGG" id="ttt:THITE_2117954"/>
<organism evidence="3 4">
    <name type="scientific">Thermothielavioides terrestris (strain ATCC 38088 / NRRL 8126)</name>
    <name type="common">Thielavia terrestris</name>
    <dbReference type="NCBI Taxonomy" id="578455"/>
    <lineage>
        <taxon>Eukaryota</taxon>
        <taxon>Fungi</taxon>
        <taxon>Dikarya</taxon>
        <taxon>Ascomycota</taxon>
        <taxon>Pezizomycotina</taxon>
        <taxon>Sordariomycetes</taxon>
        <taxon>Sordariomycetidae</taxon>
        <taxon>Sordariales</taxon>
        <taxon>Chaetomiaceae</taxon>
        <taxon>Thermothielavioides</taxon>
        <taxon>Thermothielavioides terrestris</taxon>
    </lineage>
</organism>
<dbReference type="OrthoDB" id="5979581at2759"/>
<feature type="domain" description="Protein kinase" evidence="2">
    <location>
        <begin position="23"/>
        <end position="332"/>
    </location>
</feature>
<sequence length="354" mass="39966">MLHATDGNPKSDEVPPEPSMASFFKVGTALRGRLSTYSIVKELHRAADEGAVFLATNQNNEKCIVKSIRGHWRLQNEADILKQYQAQSPFLRPLLDEIVEPSDPPSIVLKHLDSDLLTESNRKRLSRPEIKQVAKCVLQALQVLHKDGLVHTDVKLDNIFVNHGQDQRFSTIQLGDCGGVVSEDSDFAKEGHLIGAAFTRSPEATFQLPWGTATDIWSFGNAILSLIYGGDYHLFNPGIEGLKPGDDEYELTVLKRMYKFFGPFPQSYEDFHDRGTITIINYINNIGPPEKPFHRVTTKEVSPADNKFIRRIMKLDPRDRPTAEQLLADEWFTEESEDTRVPLPEKLQAQSEAR</sequence>
<proteinExistence type="predicted"/>
<dbReference type="PANTHER" id="PTHR44167:SF18">
    <property type="entry name" value="PROTEIN KINASE DOMAIN-CONTAINING PROTEIN"/>
    <property type="match status" value="1"/>
</dbReference>
<dbReference type="STRING" id="578455.G2R693"/>
<dbReference type="HOGENOM" id="CLU_076146_0_0_1"/>
<dbReference type="PANTHER" id="PTHR44167">
    <property type="entry name" value="OVARIAN-SPECIFIC SERINE/THREONINE-PROTEIN KINASE LOK-RELATED"/>
    <property type="match status" value="1"/>
</dbReference>
<gene>
    <name evidence="3" type="ORF">THITE_2117954</name>
</gene>
<dbReference type="GO" id="GO:0005634">
    <property type="term" value="C:nucleus"/>
    <property type="evidence" value="ECO:0007669"/>
    <property type="project" value="TreeGrafter"/>
</dbReference>
<dbReference type="eggNOG" id="KOG0578">
    <property type="taxonomic scope" value="Eukaryota"/>
</dbReference>
<dbReference type="Gene3D" id="1.10.510.10">
    <property type="entry name" value="Transferase(Phosphotransferase) domain 1"/>
    <property type="match status" value="1"/>
</dbReference>
<dbReference type="GO" id="GO:0005524">
    <property type="term" value="F:ATP binding"/>
    <property type="evidence" value="ECO:0007669"/>
    <property type="project" value="InterPro"/>
</dbReference>
<dbReference type="GO" id="GO:0004674">
    <property type="term" value="F:protein serine/threonine kinase activity"/>
    <property type="evidence" value="ECO:0007669"/>
    <property type="project" value="TreeGrafter"/>
</dbReference>
<dbReference type="Pfam" id="PF00069">
    <property type="entry name" value="Pkinase"/>
    <property type="match status" value="1"/>
</dbReference>
<dbReference type="Proteomes" id="UP000008181">
    <property type="component" value="Chromosome 3"/>
</dbReference>
<feature type="region of interest" description="Disordered" evidence="1">
    <location>
        <begin position="330"/>
        <end position="354"/>
    </location>
</feature>
<evidence type="ECO:0000256" key="1">
    <source>
        <dbReference type="SAM" id="MobiDB-lite"/>
    </source>
</evidence>
<dbReference type="GO" id="GO:0005737">
    <property type="term" value="C:cytoplasm"/>
    <property type="evidence" value="ECO:0007669"/>
    <property type="project" value="TreeGrafter"/>
</dbReference>
<evidence type="ECO:0000259" key="2">
    <source>
        <dbReference type="PROSITE" id="PS50011"/>
    </source>
</evidence>
<dbReference type="GeneID" id="11518243"/>
<protein>
    <recommendedName>
        <fullName evidence="2">Protein kinase domain-containing protein</fullName>
    </recommendedName>
</protein>
<dbReference type="InterPro" id="IPR000719">
    <property type="entry name" value="Prot_kinase_dom"/>
</dbReference>
<accession>G2R693</accession>
<dbReference type="AlphaFoldDB" id="G2R693"/>
<dbReference type="RefSeq" id="XP_003654762.1">
    <property type="nucleotide sequence ID" value="XM_003654714.1"/>
</dbReference>